<feature type="region of interest" description="Disordered" evidence="1">
    <location>
        <begin position="51"/>
        <end position="74"/>
    </location>
</feature>
<evidence type="ECO:0000313" key="3">
    <source>
        <dbReference type="Proteomes" id="UP000325945"/>
    </source>
</evidence>
<accession>A0A5N6WKV1</accession>
<evidence type="ECO:0000256" key="1">
    <source>
        <dbReference type="SAM" id="MobiDB-lite"/>
    </source>
</evidence>
<organism evidence="2 3">
    <name type="scientific">Aspergillus sergii</name>
    <dbReference type="NCBI Taxonomy" id="1034303"/>
    <lineage>
        <taxon>Eukaryota</taxon>
        <taxon>Fungi</taxon>
        <taxon>Dikarya</taxon>
        <taxon>Ascomycota</taxon>
        <taxon>Pezizomycotina</taxon>
        <taxon>Eurotiomycetes</taxon>
        <taxon>Eurotiomycetidae</taxon>
        <taxon>Eurotiales</taxon>
        <taxon>Aspergillaceae</taxon>
        <taxon>Aspergillus</taxon>
        <taxon>Aspergillus subgen. Circumdati</taxon>
    </lineage>
</organism>
<evidence type="ECO:0000313" key="2">
    <source>
        <dbReference type="EMBL" id="KAE8320399.1"/>
    </source>
</evidence>
<dbReference type="EMBL" id="ML741944">
    <property type="protein sequence ID" value="KAE8320399.1"/>
    <property type="molecule type" value="Genomic_DNA"/>
</dbReference>
<dbReference type="AlphaFoldDB" id="A0A5N6WKV1"/>
<sequence>PRSRTNLVRAEQGLSFKRKKNSVQKMTVERPRRVLVSVYFLICSGLIENNEKKKKKTKRGRGEQIVKKQKKKIK</sequence>
<protein>
    <submittedName>
        <fullName evidence="2">Uncharacterized protein</fullName>
    </submittedName>
</protein>
<dbReference type="Proteomes" id="UP000325945">
    <property type="component" value="Unassembled WGS sequence"/>
</dbReference>
<proteinExistence type="predicted"/>
<gene>
    <name evidence="2" type="ORF">BDV39DRAFT_187971</name>
</gene>
<feature type="non-terminal residue" evidence="2">
    <location>
        <position position="1"/>
    </location>
</feature>
<reference evidence="3" key="1">
    <citation type="submission" date="2019-04" db="EMBL/GenBank/DDBJ databases">
        <title>Friends and foes A comparative genomics studyof 23 Aspergillus species from section Flavi.</title>
        <authorList>
            <consortium name="DOE Joint Genome Institute"/>
            <person name="Kjaerbolling I."/>
            <person name="Vesth T."/>
            <person name="Frisvad J.C."/>
            <person name="Nybo J.L."/>
            <person name="Theobald S."/>
            <person name="Kildgaard S."/>
            <person name="Isbrandt T."/>
            <person name="Kuo A."/>
            <person name="Sato A."/>
            <person name="Lyhne E.K."/>
            <person name="Kogle M.E."/>
            <person name="Wiebenga A."/>
            <person name="Kun R.S."/>
            <person name="Lubbers R.J."/>
            <person name="Makela M.R."/>
            <person name="Barry K."/>
            <person name="Chovatia M."/>
            <person name="Clum A."/>
            <person name="Daum C."/>
            <person name="Haridas S."/>
            <person name="He G."/>
            <person name="LaButti K."/>
            <person name="Lipzen A."/>
            <person name="Mondo S."/>
            <person name="Riley R."/>
            <person name="Salamov A."/>
            <person name="Simmons B.A."/>
            <person name="Magnuson J.K."/>
            <person name="Henrissat B."/>
            <person name="Mortensen U.H."/>
            <person name="Larsen T.O."/>
            <person name="Devries R.P."/>
            <person name="Grigoriev I.V."/>
            <person name="Machida M."/>
            <person name="Baker S.E."/>
            <person name="Andersen M.R."/>
        </authorList>
    </citation>
    <scope>NUCLEOTIDE SEQUENCE [LARGE SCALE GENOMIC DNA]</scope>
    <source>
        <strain evidence="3">CBS 130017</strain>
    </source>
</reference>
<keyword evidence="3" id="KW-1185">Reference proteome</keyword>
<name>A0A5N6WKV1_9EURO</name>